<keyword evidence="3" id="KW-0732">Signal</keyword>
<dbReference type="InterPro" id="IPR036186">
    <property type="entry name" value="Serpin_sf"/>
</dbReference>
<keyword evidence="1" id="KW-0646">Protease inhibitor</keyword>
<comment type="caution">
    <text evidence="4">The sequence shown here is derived from an EMBL/GenBank/DDBJ whole genome shotgun (WGS) entry which is preliminary data.</text>
</comment>
<keyword evidence="5" id="KW-1185">Reference proteome</keyword>
<gene>
    <name evidence="4" type="ORF">PMACD_LOCUS14784</name>
</gene>
<organism evidence="4 5">
    <name type="scientific">Pieris macdunnoughi</name>
    <dbReference type="NCBI Taxonomy" id="345717"/>
    <lineage>
        <taxon>Eukaryota</taxon>
        <taxon>Metazoa</taxon>
        <taxon>Ecdysozoa</taxon>
        <taxon>Arthropoda</taxon>
        <taxon>Hexapoda</taxon>
        <taxon>Insecta</taxon>
        <taxon>Pterygota</taxon>
        <taxon>Neoptera</taxon>
        <taxon>Endopterygota</taxon>
        <taxon>Lepidoptera</taxon>
        <taxon>Glossata</taxon>
        <taxon>Ditrysia</taxon>
        <taxon>Papilionoidea</taxon>
        <taxon>Pieridae</taxon>
        <taxon>Pierinae</taxon>
        <taxon>Pieris</taxon>
    </lineage>
</organism>
<name>A0A821XCJ9_9NEOP</name>
<dbReference type="AlphaFoldDB" id="A0A821XCJ9"/>
<evidence type="ECO:0000313" key="5">
    <source>
        <dbReference type="Proteomes" id="UP000663880"/>
    </source>
</evidence>
<feature type="chain" id="PRO_5032564426" evidence="3">
    <location>
        <begin position="19"/>
        <end position="80"/>
    </location>
</feature>
<protein>
    <submittedName>
        <fullName evidence="4">Uncharacterized protein</fullName>
    </submittedName>
</protein>
<dbReference type="InterPro" id="IPR042178">
    <property type="entry name" value="Serpin_sf_1"/>
</dbReference>
<dbReference type="Gene3D" id="3.30.497.10">
    <property type="entry name" value="Antithrombin, subunit I, domain 2"/>
    <property type="match status" value="1"/>
</dbReference>
<evidence type="ECO:0000256" key="2">
    <source>
        <dbReference type="ARBA" id="ARBA00022900"/>
    </source>
</evidence>
<dbReference type="Proteomes" id="UP000663880">
    <property type="component" value="Unassembled WGS sequence"/>
</dbReference>
<dbReference type="EMBL" id="CAJOBZ010000067">
    <property type="protein sequence ID" value="CAF4941702.1"/>
    <property type="molecule type" value="Genomic_DNA"/>
</dbReference>
<proteinExistence type="predicted"/>
<evidence type="ECO:0000256" key="3">
    <source>
        <dbReference type="SAM" id="SignalP"/>
    </source>
</evidence>
<evidence type="ECO:0000313" key="4">
    <source>
        <dbReference type="EMBL" id="CAF4941702.1"/>
    </source>
</evidence>
<dbReference type="GO" id="GO:0004867">
    <property type="term" value="F:serine-type endopeptidase inhibitor activity"/>
    <property type="evidence" value="ECO:0007669"/>
    <property type="project" value="UniProtKB-KW"/>
</dbReference>
<evidence type="ECO:0000256" key="1">
    <source>
        <dbReference type="ARBA" id="ARBA00022690"/>
    </source>
</evidence>
<reference evidence="4" key="1">
    <citation type="submission" date="2021-02" db="EMBL/GenBank/DDBJ databases">
        <authorList>
            <person name="Steward A R."/>
        </authorList>
    </citation>
    <scope>NUCLEOTIDE SEQUENCE</scope>
</reference>
<keyword evidence="2" id="KW-0722">Serine protease inhibitor</keyword>
<sequence>MKLANFILFLGTLVSCQCFSERQNNFTTEFLYFTQRETAGHAAVSPYGIWNMLSLVQLLTVGNTKTQLQRALFLPKSSIE</sequence>
<dbReference type="SUPFAM" id="SSF56574">
    <property type="entry name" value="Serpins"/>
    <property type="match status" value="1"/>
</dbReference>
<dbReference type="PROSITE" id="PS51257">
    <property type="entry name" value="PROKAR_LIPOPROTEIN"/>
    <property type="match status" value="1"/>
</dbReference>
<feature type="signal peptide" evidence="3">
    <location>
        <begin position="1"/>
        <end position="18"/>
    </location>
</feature>
<accession>A0A821XCJ9</accession>